<keyword evidence="4" id="KW-0812">Transmembrane</keyword>
<feature type="transmembrane region" description="Helical" evidence="4">
    <location>
        <begin position="83"/>
        <end position="102"/>
    </location>
</feature>
<feature type="transmembrane region" description="Helical" evidence="4">
    <location>
        <begin position="114"/>
        <end position="132"/>
    </location>
</feature>
<evidence type="ECO:0000256" key="3">
    <source>
        <dbReference type="ARBA" id="ARBA00034247"/>
    </source>
</evidence>
<keyword evidence="4" id="KW-1133">Transmembrane helix</keyword>
<comment type="catalytic activity">
    <reaction evidence="3">
        <text>2 GTP = 3',3'-c-di-GMP + 2 diphosphate</text>
        <dbReference type="Rhea" id="RHEA:24898"/>
        <dbReference type="ChEBI" id="CHEBI:33019"/>
        <dbReference type="ChEBI" id="CHEBI:37565"/>
        <dbReference type="ChEBI" id="CHEBI:58805"/>
        <dbReference type="EC" id="2.7.7.65"/>
    </reaction>
</comment>
<dbReference type="AlphaFoldDB" id="A0A3N0VKX5"/>
<dbReference type="Gene3D" id="3.30.70.270">
    <property type="match status" value="1"/>
</dbReference>
<evidence type="ECO:0000259" key="5">
    <source>
        <dbReference type="PROSITE" id="PS50887"/>
    </source>
</evidence>
<name>A0A3N0VKX5_9GAMM</name>
<dbReference type="InterPro" id="IPR043128">
    <property type="entry name" value="Rev_trsase/Diguanyl_cyclase"/>
</dbReference>
<dbReference type="EMBL" id="RJVO01000001">
    <property type="protein sequence ID" value="ROH93360.1"/>
    <property type="molecule type" value="Genomic_DNA"/>
</dbReference>
<gene>
    <name evidence="6" type="ORF">ED208_02225</name>
</gene>
<dbReference type="Proteomes" id="UP000282106">
    <property type="component" value="Unassembled WGS sequence"/>
</dbReference>
<proteinExistence type="predicted"/>
<evidence type="ECO:0000313" key="7">
    <source>
        <dbReference type="Proteomes" id="UP000282106"/>
    </source>
</evidence>
<dbReference type="InterPro" id="IPR029787">
    <property type="entry name" value="Nucleotide_cyclase"/>
</dbReference>
<evidence type="ECO:0000256" key="4">
    <source>
        <dbReference type="SAM" id="Phobius"/>
    </source>
</evidence>
<reference evidence="6 7" key="1">
    <citation type="submission" date="2018-10" db="EMBL/GenBank/DDBJ databases">
        <authorList>
            <person name="Chen W.-M."/>
        </authorList>
    </citation>
    <scope>NUCLEOTIDE SEQUENCE [LARGE SCALE GENOMIC DNA]</scope>
    <source>
        <strain evidence="6 7">THS-13</strain>
    </source>
</reference>
<feature type="transmembrane region" description="Helical" evidence="4">
    <location>
        <begin position="51"/>
        <end position="71"/>
    </location>
</feature>
<dbReference type="Pfam" id="PF00990">
    <property type="entry name" value="GGDEF"/>
    <property type="match status" value="1"/>
</dbReference>
<keyword evidence="4" id="KW-0472">Membrane</keyword>
<dbReference type="GO" id="GO:0052621">
    <property type="term" value="F:diguanylate cyclase activity"/>
    <property type="evidence" value="ECO:0007669"/>
    <property type="project" value="UniProtKB-EC"/>
</dbReference>
<dbReference type="PROSITE" id="PS50887">
    <property type="entry name" value="GGDEF"/>
    <property type="match status" value="1"/>
</dbReference>
<dbReference type="PANTHER" id="PTHR45138:SF9">
    <property type="entry name" value="DIGUANYLATE CYCLASE DGCM-RELATED"/>
    <property type="match status" value="1"/>
</dbReference>
<evidence type="ECO:0000313" key="6">
    <source>
        <dbReference type="EMBL" id="ROH93360.1"/>
    </source>
</evidence>
<dbReference type="CDD" id="cd01949">
    <property type="entry name" value="GGDEF"/>
    <property type="match status" value="1"/>
</dbReference>
<sequence>MDTDSSSWKLAPAQWRLLIDSPRQRASRLSPALEAAFRNVLRRRYRYSRSLLLAAHALMFAVSPLLNAPLFEVSAAATPFVQLLELGLILPLLLIAIGLTLANVPPLLQQSVQTLAVIALGVAELVLRHLSLRGEMHFPSQMLGIVLVAVALFGGFSFRRIALGAAVFVTLAIAQEYRWPLPGSSPALEAYTLALLGLIAILGAYAIEVINRINWLGYQYASSLAKTDALTGLSNRHDFNRLFPRLLQQAAREQRGLAVMLVDIDHFKAINDRHGHPFGDEVLRQVGRALSGRVARRPMDLVARYGGEELVVVWYDLHAEALPELAEGVLEVIRGVSLNLPMSQEPLRLTASGGCRWLQPTREQSAERLLREVDGLLYQAKAAGRNRWLAPPLAAG</sequence>
<dbReference type="GO" id="GO:1902201">
    <property type="term" value="P:negative regulation of bacterial-type flagellum-dependent cell motility"/>
    <property type="evidence" value="ECO:0007669"/>
    <property type="project" value="TreeGrafter"/>
</dbReference>
<dbReference type="FunFam" id="3.30.70.270:FF:000001">
    <property type="entry name" value="Diguanylate cyclase domain protein"/>
    <property type="match status" value="1"/>
</dbReference>
<comment type="caution">
    <text evidence="6">The sequence shown here is derived from an EMBL/GenBank/DDBJ whole genome shotgun (WGS) entry which is preliminary data.</text>
</comment>
<dbReference type="InParanoid" id="A0A3N0VKX5"/>
<keyword evidence="7" id="KW-1185">Reference proteome</keyword>
<dbReference type="RefSeq" id="WP_123210215.1">
    <property type="nucleotide sequence ID" value="NZ_RJVO01000001.1"/>
</dbReference>
<accession>A0A3N0VKX5</accession>
<dbReference type="EC" id="2.7.7.65" evidence="2"/>
<feature type="transmembrane region" description="Helical" evidence="4">
    <location>
        <begin position="161"/>
        <end position="179"/>
    </location>
</feature>
<feature type="transmembrane region" description="Helical" evidence="4">
    <location>
        <begin position="138"/>
        <end position="156"/>
    </location>
</feature>
<protein>
    <recommendedName>
        <fullName evidence="2">diguanylate cyclase</fullName>
        <ecNumber evidence="2">2.7.7.65</ecNumber>
    </recommendedName>
</protein>
<organism evidence="6 7">
    <name type="scientific">Stagnimonas aquatica</name>
    <dbReference type="NCBI Taxonomy" id="2689987"/>
    <lineage>
        <taxon>Bacteria</taxon>
        <taxon>Pseudomonadati</taxon>
        <taxon>Pseudomonadota</taxon>
        <taxon>Gammaproteobacteria</taxon>
        <taxon>Nevskiales</taxon>
        <taxon>Nevskiaceae</taxon>
        <taxon>Stagnimonas</taxon>
    </lineage>
</organism>
<dbReference type="NCBIfam" id="TIGR00254">
    <property type="entry name" value="GGDEF"/>
    <property type="match status" value="1"/>
</dbReference>
<dbReference type="SMART" id="SM00267">
    <property type="entry name" value="GGDEF"/>
    <property type="match status" value="1"/>
</dbReference>
<evidence type="ECO:0000256" key="2">
    <source>
        <dbReference type="ARBA" id="ARBA00012528"/>
    </source>
</evidence>
<dbReference type="GO" id="GO:0005886">
    <property type="term" value="C:plasma membrane"/>
    <property type="evidence" value="ECO:0007669"/>
    <property type="project" value="TreeGrafter"/>
</dbReference>
<dbReference type="GO" id="GO:0043709">
    <property type="term" value="P:cell adhesion involved in single-species biofilm formation"/>
    <property type="evidence" value="ECO:0007669"/>
    <property type="project" value="TreeGrafter"/>
</dbReference>
<dbReference type="PANTHER" id="PTHR45138">
    <property type="entry name" value="REGULATORY COMPONENTS OF SENSORY TRANSDUCTION SYSTEM"/>
    <property type="match status" value="1"/>
</dbReference>
<comment type="cofactor">
    <cofactor evidence="1">
        <name>Mg(2+)</name>
        <dbReference type="ChEBI" id="CHEBI:18420"/>
    </cofactor>
</comment>
<evidence type="ECO:0000256" key="1">
    <source>
        <dbReference type="ARBA" id="ARBA00001946"/>
    </source>
</evidence>
<dbReference type="InterPro" id="IPR000160">
    <property type="entry name" value="GGDEF_dom"/>
</dbReference>
<dbReference type="InterPro" id="IPR050469">
    <property type="entry name" value="Diguanylate_Cyclase"/>
</dbReference>
<dbReference type="FunCoup" id="A0A3N0VKX5">
    <property type="interactions" value="76"/>
</dbReference>
<feature type="transmembrane region" description="Helical" evidence="4">
    <location>
        <begin position="191"/>
        <end position="210"/>
    </location>
</feature>
<dbReference type="SUPFAM" id="SSF55073">
    <property type="entry name" value="Nucleotide cyclase"/>
    <property type="match status" value="1"/>
</dbReference>
<feature type="domain" description="GGDEF" evidence="5">
    <location>
        <begin position="255"/>
        <end position="393"/>
    </location>
</feature>